<evidence type="ECO:0000313" key="3">
    <source>
        <dbReference type="Proteomes" id="UP000249134"/>
    </source>
</evidence>
<evidence type="ECO:0000313" key="2">
    <source>
        <dbReference type="EMBL" id="SQI60060.1"/>
    </source>
</evidence>
<dbReference type="KEGG" id="blen:NCTC4824_02554"/>
<organism evidence="2 3">
    <name type="scientific">Lederbergia lenta</name>
    <name type="common">Bacillus lentus</name>
    <dbReference type="NCBI Taxonomy" id="1467"/>
    <lineage>
        <taxon>Bacteria</taxon>
        <taxon>Bacillati</taxon>
        <taxon>Bacillota</taxon>
        <taxon>Bacilli</taxon>
        <taxon>Bacillales</taxon>
        <taxon>Bacillaceae</taxon>
        <taxon>Lederbergia</taxon>
    </lineage>
</organism>
<gene>
    <name evidence="2" type="ORF">NCTC4824_02554</name>
</gene>
<reference evidence="2 3" key="1">
    <citation type="submission" date="2018-06" db="EMBL/GenBank/DDBJ databases">
        <authorList>
            <consortium name="Pathogen Informatics"/>
            <person name="Doyle S."/>
        </authorList>
    </citation>
    <scope>NUCLEOTIDE SEQUENCE [LARGE SCALE GENOMIC DNA]</scope>
    <source>
        <strain evidence="2 3">NCTC4824</strain>
    </source>
</reference>
<dbReference type="Proteomes" id="UP000249134">
    <property type="component" value="Chromosome 1"/>
</dbReference>
<keyword evidence="1" id="KW-0472">Membrane</keyword>
<dbReference type="AlphaFoldDB" id="A0A2X4WQZ1"/>
<proteinExistence type="predicted"/>
<dbReference type="RefSeq" id="WP_066139356.1">
    <property type="nucleotide sequence ID" value="NZ_CBCSGM010000001.1"/>
</dbReference>
<protein>
    <submittedName>
        <fullName evidence="2">Uncharacterized protein</fullName>
    </submittedName>
</protein>
<dbReference type="EMBL" id="LS483476">
    <property type="protein sequence ID" value="SQI60060.1"/>
    <property type="molecule type" value="Genomic_DNA"/>
</dbReference>
<keyword evidence="1" id="KW-0812">Transmembrane</keyword>
<evidence type="ECO:0000256" key="1">
    <source>
        <dbReference type="SAM" id="Phobius"/>
    </source>
</evidence>
<keyword evidence="3" id="KW-1185">Reference proteome</keyword>
<accession>A0A2X4WQZ1</accession>
<sequence>MKKKSILIVFFAVTIIAIVLVFKYLYSEEYNIEYSNSSMEKFLTKNIERKSIEYIQLKELKKTNTVLFQFKYTDGHLGYAHFEKGINKKVKFISSNSVPEITYQEFETNNGLYGVILGKNDNLKISRIEAELSSENMYSFTVDVSGSDYFIEYNKLPEGISNTYLGQLILFDSNKNIIDD</sequence>
<name>A0A2X4WQZ1_LEDLE</name>
<feature type="transmembrane region" description="Helical" evidence="1">
    <location>
        <begin position="7"/>
        <end position="26"/>
    </location>
</feature>
<keyword evidence="1" id="KW-1133">Transmembrane helix</keyword>